<gene>
    <name evidence="1" type="ORF">PPRIM_AZ9-3.1.T0310172</name>
</gene>
<dbReference type="Proteomes" id="UP000688137">
    <property type="component" value="Unassembled WGS sequence"/>
</dbReference>
<name>A0A8S1L4K1_PARPR</name>
<sequence>MLIKTIKIKKQKIQNQLEKINIDFKKIQPLIYQVMDSIIDSLSVVVNRRIQRRIRRFKLNFLSIYQYKIRKYMFQLKIRFLVEPKSLFPYQIQILSFNSRTLRNYRLRSTDQQTKRQKIKRFKLETNSSDTLRSQIQLRETQSRKTQKFSTLFFSKPNGLPYETRLKIENSGKPYYQLPVRNDYFKSPHDSLLRTKFLRFPFENDSTNSCSTRCPRFINSDQRLIFLRALFLIIIRPITKIKQSTVDQSKILPLNISLVDPNLLSPKIFLIYLMQRQFPFNLIESPYNLRAYSIRFFLFNYQF</sequence>
<evidence type="ECO:0000313" key="2">
    <source>
        <dbReference type="Proteomes" id="UP000688137"/>
    </source>
</evidence>
<dbReference type="EMBL" id="CAJJDM010000030">
    <property type="protein sequence ID" value="CAD8061165.1"/>
    <property type="molecule type" value="Genomic_DNA"/>
</dbReference>
<reference evidence="1" key="1">
    <citation type="submission" date="2021-01" db="EMBL/GenBank/DDBJ databases">
        <authorList>
            <consortium name="Genoscope - CEA"/>
            <person name="William W."/>
        </authorList>
    </citation>
    <scope>NUCLEOTIDE SEQUENCE</scope>
</reference>
<protein>
    <submittedName>
        <fullName evidence="1">Uncharacterized protein</fullName>
    </submittedName>
</protein>
<proteinExistence type="predicted"/>
<organism evidence="1 2">
    <name type="scientific">Paramecium primaurelia</name>
    <dbReference type="NCBI Taxonomy" id="5886"/>
    <lineage>
        <taxon>Eukaryota</taxon>
        <taxon>Sar</taxon>
        <taxon>Alveolata</taxon>
        <taxon>Ciliophora</taxon>
        <taxon>Intramacronucleata</taxon>
        <taxon>Oligohymenophorea</taxon>
        <taxon>Peniculida</taxon>
        <taxon>Parameciidae</taxon>
        <taxon>Paramecium</taxon>
    </lineage>
</organism>
<accession>A0A8S1L4K1</accession>
<evidence type="ECO:0000313" key="1">
    <source>
        <dbReference type="EMBL" id="CAD8061165.1"/>
    </source>
</evidence>
<dbReference type="AlphaFoldDB" id="A0A8S1L4K1"/>
<comment type="caution">
    <text evidence="1">The sequence shown here is derived from an EMBL/GenBank/DDBJ whole genome shotgun (WGS) entry which is preliminary data.</text>
</comment>
<keyword evidence="2" id="KW-1185">Reference proteome</keyword>